<keyword evidence="6" id="KW-0347">Helicase</keyword>
<dbReference type="GO" id="GO:0005524">
    <property type="term" value="F:ATP binding"/>
    <property type="evidence" value="ECO:0007669"/>
    <property type="project" value="UniProtKB-KW"/>
</dbReference>
<organism evidence="6 7">
    <name type="scientific">Bombilactobacillus apium</name>
    <dbReference type="NCBI Taxonomy" id="2675299"/>
    <lineage>
        <taxon>Bacteria</taxon>
        <taxon>Bacillati</taxon>
        <taxon>Bacillota</taxon>
        <taxon>Bacilli</taxon>
        <taxon>Lactobacillales</taxon>
        <taxon>Lactobacillaceae</taxon>
        <taxon>Bombilactobacillus</taxon>
    </lineage>
</organism>
<dbReference type="AlphaFoldDB" id="A0A850QYB2"/>
<dbReference type="Proteomes" id="UP000563523">
    <property type="component" value="Unassembled WGS sequence"/>
</dbReference>
<dbReference type="InterPro" id="IPR027417">
    <property type="entry name" value="P-loop_NTPase"/>
</dbReference>
<evidence type="ECO:0000259" key="5">
    <source>
        <dbReference type="PROSITE" id="PS51194"/>
    </source>
</evidence>
<keyword evidence="1" id="KW-0547">Nucleotide-binding</keyword>
<dbReference type="EMBL" id="JABZEC010000005">
    <property type="protein sequence ID" value="NVY96824.1"/>
    <property type="molecule type" value="Genomic_DNA"/>
</dbReference>
<comment type="caution">
    <text evidence="6">The sequence shown here is derived from an EMBL/GenBank/DDBJ whole genome shotgun (WGS) entry which is preliminary data.</text>
</comment>
<evidence type="ECO:0000256" key="3">
    <source>
        <dbReference type="ARBA" id="ARBA00023125"/>
    </source>
</evidence>
<dbReference type="InterPro" id="IPR011545">
    <property type="entry name" value="DEAD/DEAH_box_helicase_dom"/>
</dbReference>
<feature type="domain" description="Helicase C-terminal" evidence="5">
    <location>
        <begin position="223"/>
        <end position="363"/>
    </location>
</feature>
<dbReference type="InterPro" id="IPR001650">
    <property type="entry name" value="Helicase_C-like"/>
</dbReference>
<dbReference type="SUPFAM" id="SSF52540">
    <property type="entry name" value="P-loop containing nucleoside triphosphate hydrolases"/>
    <property type="match status" value="1"/>
</dbReference>
<proteinExistence type="predicted"/>
<dbReference type="SMART" id="SM00487">
    <property type="entry name" value="DEXDc"/>
    <property type="match status" value="1"/>
</dbReference>
<dbReference type="GO" id="GO:0006310">
    <property type="term" value="P:DNA recombination"/>
    <property type="evidence" value="ECO:0007669"/>
    <property type="project" value="TreeGrafter"/>
</dbReference>
<evidence type="ECO:0000313" key="6">
    <source>
        <dbReference type="EMBL" id="NVY96824.1"/>
    </source>
</evidence>
<evidence type="ECO:0000256" key="1">
    <source>
        <dbReference type="ARBA" id="ARBA00022741"/>
    </source>
</evidence>
<dbReference type="GO" id="GO:0043138">
    <property type="term" value="F:3'-5' DNA helicase activity"/>
    <property type="evidence" value="ECO:0007669"/>
    <property type="project" value="TreeGrafter"/>
</dbReference>
<dbReference type="Pfam" id="PF00271">
    <property type="entry name" value="Helicase_C"/>
    <property type="match status" value="1"/>
</dbReference>
<dbReference type="GO" id="GO:0003677">
    <property type="term" value="F:DNA binding"/>
    <property type="evidence" value="ECO:0007669"/>
    <property type="project" value="UniProtKB-KW"/>
</dbReference>
<protein>
    <submittedName>
        <fullName evidence="6">DEAD/DEAH box helicase family protein</fullName>
    </submittedName>
</protein>
<accession>A0A850QYB2</accession>
<feature type="domain" description="Helicase ATP-binding" evidence="4">
    <location>
        <begin position="41"/>
        <end position="193"/>
    </location>
</feature>
<dbReference type="GO" id="GO:0006270">
    <property type="term" value="P:DNA replication initiation"/>
    <property type="evidence" value="ECO:0007669"/>
    <property type="project" value="TreeGrafter"/>
</dbReference>
<dbReference type="PROSITE" id="PS51194">
    <property type="entry name" value="HELICASE_CTER"/>
    <property type="match status" value="1"/>
</dbReference>
<evidence type="ECO:0000313" key="7">
    <source>
        <dbReference type="Proteomes" id="UP000563523"/>
    </source>
</evidence>
<sequence>MTNQQLLAAYPEINDFTPPSNPLCWSGRLTLAQAKISARLCQVWQHHQEHLVWAVTGSGKTEMLFPMLAQAIMHGDRIALAAPRIDVCQELFPRLQAAFPQVTCSLLYGRSEVSYRYTQILICTVHQLLKFRAAFDLLILDECDSFPYLNNPMLHQAVQQAVKTEHTVVYLSATPSQEYQTRIKQGHLTHSLLNRRFHGHDLPVPSYQLVARTSSVVHLAIPLIRQIKFFLQRQQRFLLFVDSVTGAQKLSQTLKKQLPELEQTFVHAQDPQRLEKVERFRAGTGQALVTTTILERGVTFDHIAVLVWAADSQRFSSQTLIQIAGRAGRSAAHSFDPVIFYGANYTLAIAKAIATIRRLNRES</sequence>
<dbReference type="PANTHER" id="PTHR30580:SF1">
    <property type="entry name" value="COMF OPERON PROTEIN 1"/>
    <property type="match status" value="1"/>
</dbReference>
<dbReference type="GO" id="GO:0006302">
    <property type="term" value="P:double-strand break repair"/>
    <property type="evidence" value="ECO:0007669"/>
    <property type="project" value="TreeGrafter"/>
</dbReference>
<keyword evidence="2" id="KW-0067">ATP-binding</keyword>
<dbReference type="RefSeq" id="WP_176942978.1">
    <property type="nucleotide sequence ID" value="NZ_JABZEC010000005.1"/>
</dbReference>
<keyword evidence="6" id="KW-0378">Hydrolase</keyword>
<gene>
    <name evidence="6" type="ORF">HU830_06600</name>
</gene>
<dbReference type="Pfam" id="PF00270">
    <property type="entry name" value="DEAD"/>
    <property type="match status" value="1"/>
</dbReference>
<evidence type="ECO:0000256" key="2">
    <source>
        <dbReference type="ARBA" id="ARBA00022840"/>
    </source>
</evidence>
<name>A0A850QYB2_9LACO</name>
<keyword evidence="7" id="KW-1185">Reference proteome</keyword>
<dbReference type="PROSITE" id="PS51192">
    <property type="entry name" value="HELICASE_ATP_BIND_1"/>
    <property type="match status" value="1"/>
</dbReference>
<keyword evidence="3" id="KW-0238">DNA-binding</keyword>
<reference evidence="6 7" key="1">
    <citation type="submission" date="2020-06" db="EMBL/GenBank/DDBJ databases">
        <authorList>
            <person name="Kang J."/>
        </authorList>
    </citation>
    <scope>NUCLEOTIDE SEQUENCE [LARGE SCALE GENOMIC DNA]</scope>
    <source>
        <strain evidence="6 7">DCY120</strain>
    </source>
</reference>
<dbReference type="InterPro" id="IPR014001">
    <property type="entry name" value="Helicase_ATP-bd"/>
</dbReference>
<dbReference type="SMART" id="SM00490">
    <property type="entry name" value="HELICc"/>
    <property type="match status" value="1"/>
</dbReference>
<dbReference type="Gene3D" id="3.40.50.300">
    <property type="entry name" value="P-loop containing nucleotide triphosphate hydrolases"/>
    <property type="match status" value="2"/>
</dbReference>
<evidence type="ECO:0000259" key="4">
    <source>
        <dbReference type="PROSITE" id="PS51192"/>
    </source>
</evidence>
<dbReference type="PANTHER" id="PTHR30580">
    <property type="entry name" value="PRIMOSOMAL PROTEIN N"/>
    <property type="match status" value="1"/>
</dbReference>